<organism evidence="3 4">
    <name type="scientific">Galemys pyrenaicus</name>
    <name type="common">Iberian desman</name>
    <name type="synonym">Pyrenean desman</name>
    <dbReference type="NCBI Taxonomy" id="202257"/>
    <lineage>
        <taxon>Eukaryota</taxon>
        <taxon>Metazoa</taxon>
        <taxon>Chordata</taxon>
        <taxon>Craniata</taxon>
        <taxon>Vertebrata</taxon>
        <taxon>Euteleostomi</taxon>
        <taxon>Mammalia</taxon>
        <taxon>Eutheria</taxon>
        <taxon>Laurasiatheria</taxon>
        <taxon>Eulipotyphla</taxon>
        <taxon>Talpidae</taxon>
        <taxon>Galemys</taxon>
    </lineage>
</organism>
<comment type="similarity">
    <text evidence="1">Belongs to the heat shock protein 90 family.</text>
</comment>
<protein>
    <submittedName>
        <fullName evidence="3">Heat shock protein HSP 90-alpha</fullName>
    </submittedName>
</protein>
<gene>
    <name evidence="3" type="ORF">J0S82_008436</name>
</gene>
<dbReference type="GO" id="GO:0140662">
    <property type="term" value="F:ATP-dependent protein folding chaperone"/>
    <property type="evidence" value="ECO:0007669"/>
    <property type="project" value="InterPro"/>
</dbReference>
<evidence type="ECO:0000256" key="2">
    <source>
        <dbReference type="ARBA" id="ARBA00023186"/>
    </source>
</evidence>
<evidence type="ECO:0000256" key="1">
    <source>
        <dbReference type="ARBA" id="ARBA00008239"/>
    </source>
</evidence>
<dbReference type="InterPro" id="IPR001404">
    <property type="entry name" value="Hsp90_fam"/>
</dbReference>
<dbReference type="GO" id="GO:0051082">
    <property type="term" value="F:unfolded protein binding"/>
    <property type="evidence" value="ECO:0007669"/>
    <property type="project" value="InterPro"/>
</dbReference>
<keyword evidence="4" id="KW-1185">Reference proteome</keyword>
<dbReference type="OrthoDB" id="5426351at2759"/>
<keyword evidence="2" id="KW-0143">Chaperone</keyword>
<dbReference type="AlphaFoldDB" id="A0A8J5ZFP5"/>
<dbReference type="EMBL" id="JAGFMF010012281">
    <property type="protein sequence ID" value="KAG8504914.1"/>
    <property type="molecule type" value="Genomic_DNA"/>
</dbReference>
<sequence length="139" mass="16232">NVFLITEHNDGEQYTGESATGYSFTVHVDQDTIDEYCMQRLKKFDGKGLISATKENLGLHKDEEKKNKMEESKANIATSTYDWTAIMEWIMKVQALRKNSKMSYKMKMEEVKNDKDVKELVLLCWKLCYSLLNSYLRIP</sequence>
<dbReference type="Gene3D" id="3.40.50.11260">
    <property type="match status" value="1"/>
</dbReference>
<feature type="non-terminal residue" evidence="3">
    <location>
        <position position="139"/>
    </location>
</feature>
<dbReference type="GO" id="GO:0005524">
    <property type="term" value="F:ATP binding"/>
    <property type="evidence" value="ECO:0007669"/>
    <property type="project" value="InterPro"/>
</dbReference>
<name>A0A8J5ZFP5_GALPY</name>
<evidence type="ECO:0000313" key="3">
    <source>
        <dbReference type="EMBL" id="KAG8504914.1"/>
    </source>
</evidence>
<accession>A0A8J5ZFP5</accession>
<dbReference type="Proteomes" id="UP000700334">
    <property type="component" value="Unassembled WGS sequence"/>
</dbReference>
<dbReference type="GO" id="GO:0016887">
    <property type="term" value="F:ATP hydrolysis activity"/>
    <property type="evidence" value="ECO:0007669"/>
    <property type="project" value="InterPro"/>
</dbReference>
<proteinExistence type="inferred from homology"/>
<evidence type="ECO:0000313" key="4">
    <source>
        <dbReference type="Proteomes" id="UP000700334"/>
    </source>
</evidence>
<dbReference type="Pfam" id="PF00183">
    <property type="entry name" value="HSP90"/>
    <property type="match status" value="1"/>
</dbReference>
<comment type="caution">
    <text evidence="3">The sequence shown here is derived from an EMBL/GenBank/DDBJ whole genome shotgun (WGS) entry which is preliminary data.</text>
</comment>
<keyword evidence="3" id="KW-0346">Stress response</keyword>
<reference evidence="3" key="1">
    <citation type="journal article" date="2021" name="Evol. Appl.">
        <title>The genome of the Pyrenean desman and the effects of bottlenecks and inbreeding on the genomic landscape of an endangered species.</title>
        <authorList>
            <person name="Escoda L."/>
            <person name="Castresana J."/>
        </authorList>
    </citation>
    <scope>NUCLEOTIDE SEQUENCE</scope>
    <source>
        <strain evidence="3">IBE-C5619</strain>
    </source>
</reference>